<dbReference type="EMBL" id="KZ293646">
    <property type="protein sequence ID" value="PBL01355.1"/>
    <property type="molecule type" value="Genomic_DNA"/>
</dbReference>
<proteinExistence type="predicted"/>
<protein>
    <submittedName>
        <fullName evidence="1">Uncharacterized protein</fullName>
    </submittedName>
</protein>
<reference evidence="2" key="1">
    <citation type="journal article" date="2017" name="Nat. Ecol. Evol.">
        <title>Genome expansion and lineage-specific genetic innovations in the forest pathogenic fungi Armillaria.</title>
        <authorList>
            <person name="Sipos G."/>
            <person name="Prasanna A.N."/>
            <person name="Walter M.C."/>
            <person name="O'Connor E."/>
            <person name="Balint B."/>
            <person name="Krizsan K."/>
            <person name="Kiss B."/>
            <person name="Hess J."/>
            <person name="Varga T."/>
            <person name="Slot J."/>
            <person name="Riley R."/>
            <person name="Boka B."/>
            <person name="Rigling D."/>
            <person name="Barry K."/>
            <person name="Lee J."/>
            <person name="Mihaltcheva S."/>
            <person name="LaButti K."/>
            <person name="Lipzen A."/>
            <person name="Waldron R."/>
            <person name="Moloney N.M."/>
            <person name="Sperisen C."/>
            <person name="Kredics L."/>
            <person name="Vagvoelgyi C."/>
            <person name="Patrignani A."/>
            <person name="Fitzpatrick D."/>
            <person name="Nagy I."/>
            <person name="Doyle S."/>
            <person name="Anderson J.B."/>
            <person name="Grigoriev I.V."/>
            <person name="Gueldener U."/>
            <person name="Muensterkoetter M."/>
            <person name="Nagy L.G."/>
        </authorList>
    </citation>
    <scope>NUCLEOTIDE SEQUENCE [LARGE SCALE GENOMIC DNA]</scope>
    <source>
        <strain evidence="2">Ar21-2</strain>
    </source>
</reference>
<sequence>MVYKYNAGLVVEGSKELSTWRVNSNEDCSSWTSIHIRWLWEGYSRHTRHSDCTRAHVVSIHDTILPAAISAPNTSSRYQRLDVLPPCVNAGKGRSCARPYDCTVRGNGDTQQPPDPATLGEKPRAGFMFDRDIEMGTRPSLMLVGVPCWGTGSALGRMMATLTEGASKAAWSGILGISADGPPYALKFFGRVGGKGDCSGLLGRGDGPRVDERKELAYMVSGKDVDWLPAHFAKAGKSKHREARIYVGISEQSVLRLRASAHPLRPFILILPLRSYYTGF</sequence>
<dbReference type="Proteomes" id="UP000217790">
    <property type="component" value="Unassembled WGS sequence"/>
</dbReference>
<dbReference type="InParanoid" id="A0A2H3E5D5"/>
<gene>
    <name evidence="1" type="ORF">ARMGADRAFT_1025087</name>
</gene>
<dbReference type="STRING" id="47427.A0A2H3E5D5"/>
<name>A0A2H3E5D5_ARMGA</name>
<organism evidence="1 2">
    <name type="scientific">Armillaria gallica</name>
    <name type="common">Bulbous honey fungus</name>
    <name type="synonym">Armillaria bulbosa</name>
    <dbReference type="NCBI Taxonomy" id="47427"/>
    <lineage>
        <taxon>Eukaryota</taxon>
        <taxon>Fungi</taxon>
        <taxon>Dikarya</taxon>
        <taxon>Basidiomycota</taxon>
        <taxon>Agaricomycotina</taxon>
        <taxon>Agaricomycetes</taxon>
        <taxon>Agaricomycetidae</taxon>
        <taxon>Agaricales</taxon>
        <taxon>Marasmiineae</taxon>
        <taxon>Physalacriaceae</taxon>
        <taxon>Armillaria</taxon>
    </lineage>
</organism>
<dbReference type="OrthoDB" id="429143at2759"/>
<keyword evidence="2" id="KW-1185">Reference proteome</keyword>
<evidence type="ECO:0000313" key="2">
    <source>
        <dbReference type="Proteomes" id="UP000217790"/>
    </source>
</evidence>
<evidence type="ECO:0000313" key="1">
    <source>
        <dbReference type="EMBL" id="PBL01355.1"/>
    </source>
</evidence>
<dbReference type="AlphaFoldDB" id="A0A2H3E5D5"/>
<accession>A0A2H3E5D5</accession>